<feature type="domain" description="C-type lectin" evidence="2">
    <location>
        <begin position="17"/>
        <end position="95"/>
    </location>
</feature>
<name>A0A7J7J8A1_BUGNE</name>
<reference evidence="3" key="1">
    <citation type="submission" date="2020-06" db="EMBL/GenBank/DDBJ databases">
        <title>Draft genome of Bugula neritina, a colonial animal packing powerful symbionts and potential medicines.</title>
        <authorList>
            <person name="Rayko M."/>
        </authorList>
    </citation>
    <scope>NUCLEOTIDE SEQUENCE [LARGE SCALE GENOMIC DNA]</scope>
    <source>
        <strain evidence="3">Kwan_BN1</strain>
    </source>
</reference>
<dbReference type="Proteomes" id="UP000593567">
    <property type="component" value="Unassembled WGS sequence"/>
</dbReference>
<dbReference type="InterPro" id="IPR016186">
    <property type="entry name" value="C-type_lectin-like/link_sf"/>
</dbReference>
<feature type="chain" id="PRO_5029761877" description="C-type lectin domain-containing protein" evidence="1">
    <location>
        <begin position="17"/>
        <end position="108"/>
    </location>
</feature>
<dbReference type="Gene3D" id="3.10.100.10">
    <property type="entry name" value="Mannose-Binding Protein A, subunit A"/>
    <property type="match status" value="1"/>
</dbReference>
<dbReference type="SUPFAM" id="SSF56436">
    <property type="entry name" value="C-type lectin-like"/>
    <property type="match status" value="1"/>
</dbReference>
<evidence type="ECO:0000259" key="2">
    <source>
        <dbReference type="PROSITE" id="PS50041"/>
    </source>
</evidence>
<dbReference type="InterPro" id="IPR001304">
    <property type="entry name" value="C-type_lectin-like"/>
</dbReference>
<dbReference type="EMBL" id="VXIV02002871">
    <property type="protein sequence ID" value="KAF6022283.1"/>
    <property type="molecule type" value="Genomic_DNA"/>
</dbReference>
<evidence type="ECO:0000313" key="4">
    <source>
        <dbReference type="Proteomes" id="UP000593567"/>
    </source>
</evidence>
<comment type="caution">
    <text evidence="3">The sequence shown here is derived from an EMBL/GenBank/DDBJ whole genome shotgun (WGS) entry which is preliminary data.</text>
</comment>
<dbReference type="InterPro" id="IPR016187">
    <property type="entry name" value="CTDL_fold"/>
</dbReference>
<evidence type="ECO:0000313" key="3">
    <source>
        <dbReference type="EMBL" id="KAF6022283.1"/>
    </source>
</evidence>
<dbReference type="CDD" id="cd00037">
    <property type="entry name" value="CLECT"/>
    <property type="match status" value="1"/>
</dbReference>
<keyword evidence="4" id="KW-1185">Reference proteome</keyword>
<evidence type="ECO:0000256" key="1">
    <source>
        <dbReference type="SAM" id="SignalP"/>
    </source>
</evidence>
<dbReference type="PROSITE" id="PS50041">
    <property type="entry name" value="C_TYPE_LECTIN_2"/>
    <property type="match status" value="1"/>
</dbReference>
<organism evidence="3 4">
    <name type="scientific">Bugula neritina</name>
    <name type="common">Brown bryozoan</name>
    <name type="synonym">Sertularia neritina</name>
    <dbReference type="NCBI Taxonomy" id="10212"/>
    <lineage>
        <taxon>Eukaryota</taxon>
        <taxon>Metazoa</taxon>
        <taxon>Spiralia</taxon>
        <taxon>Lophotrochozoa</taxon>
        <taxon>Bryozoa</taxon>
        <taxon>Gymnolaemata</taxon>
        <taxon>Cheilostomatida</taxon>
        <taxon>Flustrina</taxon>
        <taxon>Buguloidea</taxon>
        <taxon>Bugulidae</taxon>
        <taxon>Bugula</taxon>
    </lineage>
</organism>
<protein>
    <recommendedName>
        <fullName evidence="2">C-type lectin domain-containing protein</fullName>
    </recommendedName>
</protein>
<gene>
    <name evidence="3" type="ORF">EB796_019406</name>
</gene>
<dbReference type="AlphaFoldDB" id="A0A7J7J8A1"/>
<proteinExistence type="predicted"/>
<sequence length="108" mass="12664">MFNLIIWLSLDLRVIPHMWFGGRRINGTWYWMDSEMNISQEIVDFDWAPGEPSGYGYKKNVGDCLNIYGGYRCFGKGNMQMDDDWCNQIHAFVCEKSQKFYKSQSIIG</sequence>
<dbReference type="OrthoDB" id="441660at2759"/>
<feature type="signal peptide" evidence="1">
    <location>
        <begin position="1"/>
        <end position="16"/>
    </location>
</feature>
<keyword evidence="1" id="KW-0732">Signal</keyword>
<accession>A0A7J7J8A1</accession>